<dbReference type="OMA" id="CHLMIED"/>
<keyword evidence="13" id="KW-0170">Cobalt</keyword>
<keyword evidence="10 11" id="KW-0119">Carbohydrate metabolism</keyword>
<feature type="active site" description="Proton donor" evidence="10 12">
    <location>
        <position position="183"/>
    </location>
</feature>
<comment type="cofactor">
    <cofactor evidence="4">
        <name>Zn(2+)</name>
        <dbReference type="ChEBI" id="CHEBI:29105"/>
    </cofactor>
</comment>
<dbReference type="Proteomes" id="UP000236394">
    <property type="component" value="Unassembled WGS sequence"/>
</dbReference>
<dbReference type="GO" id="GO:0004750">
    <property type="term" value="F:D-ribulose-phosphate 3-epimerase activity"/>
    <property type="evidence" value="ECO:0007669"/>
    <property type="project" value="UniProtKB-UniRule"/>
</dbReference>
<dbReference type="FunFam" id="3.20.20.70:FF:000004">
    <property type="entry name" value="Ribulose-phosphate 3-epimerase"/>
    <property type="match status" value="1"/>
</dbReference>
<dbReference type="GO" id="GO:0046872">
    <property type="term" value="F:metal ion binding"/>
    <property type="evidence" value="ECO:0007669"/>
    <property type="project" value="UniProtKB-UniRule"/>
</dbReference>
<dbReference type="CDD" id="cd00429">
    <property type="entry name" value="RPE"/>
    <property type="match status" value="1"/>
</dbReference>
<feature type="binding site" evidence="10 14">
    <location>
        <begin position="205"/>
        <end position="206"/>
    </location>
    <ligand>
        <name>substrate</name>
    </ligand>
</feature>
<dbReference type="EMBL" id="NBZD01000001">
    <property type="protein sequence ID" value="PNH19909.1"/>
    <property type="molecule type" value="Genomic_DNA"/>
</dbReference>
<dbReference type="InterPro" id="IPR026019">
    <property type="entry name" value="Ribul_P_3_epim"/>
</dbReference>
<evidence type="ECO:0000256" key="8">
    <source>
        <dbReference type="ARBA" id="ARBA00022723"/>
    </source>
</evidence>
<evidence type="ECO:0000256" key="6">
    <source>
        <dbReference type="ARBA" id="ARBA00009541"/>
    </source>
</evidence>
<dbReference type="InterPro" id="IPR013785">
    <property type="entry name" value="Aldolase_TIM"/>
</dbReference>
<dbReference type="InterPro" id="IPR000056">
    <property type="entry name" value="Ribul_P_3_epim-like"/>
</dbReference>
<feature type="active site" description="Proton acceptor" evidence="10 12">
    <location>
        <position position="43"/>
    </location>
</feature>
<evidence type="ECO:0000256" key="2">
    <source>
        <dbReference type="ARBA" id="ARBA00001936"/>
    </source>
</evidence>
<accession>A0A2J8B560</accession>
<dbReference type="SUPFAM" id="SSF51366">
    <property type="entry name" value="Ribulose-phoshate binding barrel"/>
    <property type="match status" value="1"/>
</dbReference>
<evidence type="ECO:0000256" key="10">
    <source>
        <dbReference type="HAMAP-Rule" id="MF_02227"/>
    </source>
</evidence>
<feature type="binding site" evidence="14">
    <location>
        <position position="185"/>
    </location>
    <ligand>
        <name>substrate</name>
    </ligand>
</feature>
<sequence length="240" mass="25505">MLPSFNITRGQAQFCPSILSADFAKLGTVIQQLDGVAHWIHVDIMDGHFVPNLTFGVPIVKAIRAYSQLPFDCHLMVTDPMDYIEGLSAAGADGMTVHLEACPHLHRVVQAIKSAGMSAGVALNPATPVSLLTDILPDLDLVLLMSVNPGFGGQKFIPQVMRKIKNLRSMIDREGLNVHIEVDGGIGLANIDAVYRAGADAMVAGSAVFGALDPTEVLREFAALCPLKSFAVDCQAASGK</sequence>
<evidence type="ECO:0000256" key="13">
    <source>
        <dbReference type="PIRSR" id="PIRSR001461-2"/>
    </source>
</evidence>
<evidence type="ECO:0000256" key="5">
    <source>
        <dbReference type="ARBA" id="ARBA00001954"/>
    </source>
</evidence>
<evidence type="ECO:0000256" key="1">
    <source>
        <dbReference type="ARBA" id="ARBA00001782"/>
    </source>
</evidence>
<dbReference type="HAMAP" id="MF_02227">
    <property type="entry name" value="RPE"/>
    <property type="match status" value="1"/>
</dbReference>
<name>A0A2J8B560_9FIRM</name>
<keyword evidence="13" id="KW-0464">Manganese</keyword>
<dbReference type="PANTHER" id="PTHR11749">
    <property type="entry name" value="RIBULOSE-5-PHOSPHATE-3-EPIMERASE"/>
    <property type="match status" value="1"/>
</dbReference>
<feature type="binding site" evidence="10 14">
    <location>
        <position position="74"/>
    </location>
    <ligand>
        <name>substrate</name>
    </ligand>
</feature>
<keyword evidence="9 10" id="KW-0413">Isomerase</keyword>
<comment type="cofactor">
    <cofactor evidence="5">
        <name>Fe(2+)</name>
        <dbReference type="ChEBI" id="CHEBI:29033"/>
    </cofactor>
</comment>
<dbReference type="InterPro" id="IPR011060">
    <property type="entry name" value="RibuloseP-bd_barrel"/>
</dbReference>
<dbReference type="GO" id="GO:0006098">
    <property type="term" value="P:pentose-phosphate shunt"/>
    <property type="evidence" value="ECO:0007669"/>
    <property type="project" value="UniProtKB-UniRule"/>
</dbReference>
<gene>
    <name evidence="10" type="primary">rpe</name>
    <name evidence="15" type="ORF">B7R76_03290</name>
</gene>
<feature type="binding site" evidence="10 14">
    <location>
        <begin position="150"/>
        <end position="153"/>
    </location>
    <ligand>
        <name>substrate</name>
    </ligand>
</feature>
<comment type="cofactor">
    <cofactor evidence="10 13">
        <name>a divalent metal cation</name>
        <dbReference type="ChEBI" id="CHEBI:60240"/>
    </cofactor>
    <text evidence="10 13">Binds 1 divalent metal cation per subunit.</text>
</comment>
<dbReference type="GO" id="GO:0005737">
    <property type="term" value="C:cytoplasm"/>
    <property type="evidence" value="ECO:0007669"/>
    <property type="project" value="UniProtKB-ARBA"/>
</dbReference>
<keyword evidence="13" id="KW-0862">Zinc</keyword>
<comment type="cofactor">
    <cofactor evidence="3">
        <name>Co(2+)</name>
        <dbReference type="ChEBI" id="CHEBI:48828"/>
    </cofactor>
</comment>
<feature type="binding site" evidence="10 13">
    <location>
        <position position="41"/>
    </location>
    <ligand>
        <name>a divalent metal cation</name>
        <dbReference type="ChEBI" id="CHEBI:60240"/>
    </ligand>
</feature>
<dbReference type="AlphaFoldDB" id="A0A2J8B560"/>
<dbReference type="PIRSF" id="PIRSF001461">
    <property type="entry name" value="RPE"/>
    <property type="match status" value="1"/>
</dbReference>
<comment type="similarity">
    <text evidence="6 10 11">Belongs to the ribulose-phosphate 3-epimerase family.</text>
</comment>
<evidence type="ECO:0000256" key="12">
    <source>
        <dbReference type="PIRSR" id="PIRSR001461-1"/>
    </source>
</evidence>
<reference evidence="16" key="1">
    <citation type="submission" date="2017-04" db="EMBL/GenBank/DDBJ databases">
        <authorList>
            <person name="Bumgarner R.E."/>
            <person name="Fredricks D.N."/>
            <person name="Srinivasan S."/>
        </authorList>
    </citation>
    <scope>NUCLEOTIDE SEQUENCE [LARGE SCALE GENOMIC DNA]</scope>
    <source>
        <strain evidence="16">KA00405</strain>
    </source>
</reference>
<feature type="binding site" evidence="10">
    <location>
        <begin position="183"/>
        <end position="185"/>
    </location>
    <ligand>
        <name>substrate</name>
    </ligand>
</feature>
<dbReference type="EC" id="5.1.3.1" evidence="7 10"/>
<keyword evidence="8 10" id="KW-0479">Metal-binding</keyword>
<evidence type="ECO:0000256" key="9">
    <source>
        <dbReference type="ARBA" id="ARBA00023235"/>
    </source>
</evidence>
<feature type="binding site" evidence="10 13">
    <location>
        <position position="183"/>
    </location>
    <ligand>
        <name>a divalent metal cation</name>
        <dbReference type="ChEBI" id="CHEBI:60240"/>
    </ligand>
</feature>
<comment type="cofactor">
    <cofactor evidence="2">
        <name>Mn(2+)</name>
        <dbReference type="ChEBI" id="CHEBI:29035"/>
    </cofactor>
</comment>
<comment type="caution">
    <text evidence="15">The sequence shown here is derived from an EMBL/GenBank/DDBJ whole genome shotgun (WGS) entry which is preliminary data.</text>
</comment>
<feature type="binding site" evidence="10 13">
    <location>
        <position position="74"/>
    </location>
    <ligand>
        <name>a divalent metal cation</name>
        <dbReference type="ChEBI" id="CHEBI:60240"/>
    </ligand>
</feature>
<organism evidence="15 16">
    <name type="scientific">Mageeibacillus indolicus</name>
    <dbReference type="NCBI Taxonomy" id="884684"/>
    <lineage>
        <taxon>Bacteria</taxon>
        <taxon>Bacillati</taxon>
        <taxon>Bacillota</taxon>
        <taxon>Clostridia</taxon>
        <taxon>Eubacteriales</taxon>
        <taxon>Oscillospiraceae</taxon>
        <taxon>Mageeibacillus</taxon>
    </lineage>
</organism>
<evidence type="ECO:0000256" key="14">
    <source>
        <dbReference type="PIRSR" id="PIRSR001461-3"/>
    </source>
</evidence>
<evidence type="ECO:0000313" key="15">
    <source>
        <dbReference type="EMBL" id="PNH19909.1"/>
    </source>
</evidence>
<dbReference type="NCBIfam" id="TIGR01163">
    <property type="entry name" value="rpe"/>
    <property type="match status" value="1"/>
</dbReference>
<dbReference type="NCBIfam" id="NF004076">
    <property type="entry name" value="PRK05581.1-4"/>
    <property type="match status" value="1"/>
</dbReference>
<dbReference type="GO" id="GO:0019323">
    <property type="term" value="P:pentose catabolic process"/>
    <property type="evidence" value="ECO:0007669"/>
    <property type="project" value="UniProtKB-UniRule"/>
</dbReference>
<dbReference type="Pfam" id="PF00834">
    <property type="entry name" value="Ribul_P_3_epim"/>
    <property type="match status" value="1"/>
</dbReference>
<comment type="pathway">
    <text evidence="10">Carbohydrate degradation.</text>
</comment>
<dbReference type="Gene3D" id="3.20.20.70">
    <property type="entry name" value="Aldolase class I"/>
    <property type="match status" value="1"/>
</dbReference>
<dbReference type="PROSITE" id="PS01086">
    <property type="entry name" value="RIBUL_P_3_EPIMER_2"/>
    <property type="match status" value="1"/>
</dbReference>
<evidence type="ECO:0000256" key="3">
    <source>
        <dbReference type="ARBA" id="ARBA00001941"/>
    </source>
</evidence>
<comment type="catalytic activity">
    <reaction evidence="1 10 11">
        <text>D-ribulose 5-phosphate = D-xylulose 5-phosphate</text>
        <dbReference type="Rhea" id="RHEA:13677"/>
        <dbReference type="ChEBI" id="CHEBI:57737"/>
        <dbReference type="ChEBI" id="CHEBI:58121"/>
        <dbReference type="EC" id="5.1.3.1"/>
    </reaction>
</comment>
<feature type="binding site" evidence="10 14">
    <location>
        <position position="17"/>
    </location>
    <ligand>
        <name>substrate</name>
    </ligand>
</feature>
<evidence type="ECO:0000256" key="7">
    <source>
        <dbReference type="ARBA" id="ARBA00013188"/>
    </source>
</evidence>
<evidence type="ECO:0000256" key="4">
    <source>
        <dbReference type="ARBA" id="ARBA00001947"/>
    </source>
</evidence>
<evidence type="ECO:0000313" key="16">
    <source>
        <dbReference type="Proteomes" id="UP000236394"/>
    </source>
</evidence>
<dbReference type="RefSeq" id="WP_012993173.1">
    <property type="nucleotide sequence ID" value="NZ_NBZD01000001.1"/>
</dbReference>
<comment type="function">
    <text evidence="10">Catalyzes the reversible epimerization of D-ribulose 5-phosphate to D-xylulose 5-phosphate.</text>
</comment>
<proteinExistence type="inferred from homology"/>
<dbReference type="PROSITE" id="PS01085">
    <property type="entry name" value="RIBUL_P_3_EPIMER_1"/>
    <property type="match status" value="1"/>
</dbReference>
<protein>
    <recommendedName>
        <fullName evidence="7 10">Ribulose-phosphate 3-epimerase</fullName>
        <ecNumber evidence="7 10">5.1.3.1</ecNumber>
    </recommendedName>
</protein>
<evidence type="ECO:0000256" key="11">
    <source>
        <dbReference type="PIRNR" id="PIRNR001461"/>
    </source>
</evidence>
<feature type="binding site" evidence="10 13">
    <location>
        <position position="43"/>
    </location>
    <ligand>
        <name>a divalent metal cation</name>
        <dbReference type="ChEBI" id="CHEBI:60240"/>
    </ligand>
</feature>